<feature type="transmembrane region" description="Helical" evidence="6">
    <location>
        <begin position="178"/>
        <end position="195"/>
    </location>
</feature>
<comment type="caution">
    <text evidence="7">The sequence shown here is derived from an EMBL/GenBank/DDBJ whole genome shotgun (WGS) entry which is preliminary data.</text>
</comment>
<dbReference type="InterPro" id="IPR002549">
    <property type="entry name" value="AI-2E-like"/>
</dbReference>
<keyword evidence="3 6" id="KW-0812">Transmembrane</keyword>
<evidence type="ECO:0000256" key="3">
    <source>
        <dbReference type="ARBA" id="ARBA00022692"/>
    </source>
</evidence>
<name>X0TPB5_9ZZZZ</name>
<proteinExistence type="inferred from homology"/>
<keyword evidence="4 6" id="KW-1133">Transmembrane helix</keyword>
<dbReference type="Pfam" id="PF01594">
    <property type="entry name" value="AI-2E_transport"/>
    <property type="match status" value="1"/>
</dbReference>
<evidence type="ECO:0008006" key="8">
    <source>
        <dbReference type="Google" id="ProtNLM"/>
    </source>
</evidence>
<comment type="similarity">
    <text evidence="2">Belongs to the autoinducer-2 exporter (AI-2E) (TC 2.A.86) family.</text>
</comment>
<feature type="transmembrane region" description="Helical" evidence="6">
    <location>
        <begin position="45"/>
        <end position="65"/>
    </location>
</feature>
<evidence type="ECO:0000313" key="7">
    <source>
        <dbReference type="EMBL" id="GAF89962.1"/>
    </source>
</evidence>
<feature type="non-terminal residue" evidence="7">
    <location>
        <position position="1"/>
    </location>
</feature>
<gene>
    <name evidence="7" type="ORF">S01H1_22569</name>
</gene>
<accession>X0TPB5</accession>
<dbReference type="EMBL" id="BARS01012767">
    <property type="protein sequence ID" value="GAF89962.1"/>
    <property type="molecule type" value="Genomic_DNA"/>
</dbReference>
<evidence type="ECO:0000256" key="4">
    <source>
        <dbReference type="ARBA" id="ARBA00022989"/>
    </source>
</evidence>
<evidence type="ECO:0000256" key="2">
    <source>
        <dbReference type="ARBA" id="ARBA00009773"/>
    </source>
</evidence>
<reference evidence="7" key="1">
    <citation type="journal article" date="2014" name="Front. Microbiol.">
        <title>High frequency of phylogenetically diverse reductive dehalogenase-homologous genes in deep subseafloor sedimentary metagenomes.</title>
        <authorList>
            <person name="Kawai M."/>
            <person name="Futagami T."/>
            <person name="Toyoda A."/>
            <person name="Takaki Y."/>
            <person name="Nishi S."/>
            <person name="Hori S."/>
            <person name="Arai W."/>
            <person name="Tsubouchi T."/>
            <person name="Morono Y."/>
            <person name="Uchiyama I."/>
            <person name="Ito T."/>
            <person name="Fujiyama A."/>
            <person name="Inagaki F."/>
            <person name="Takami H."/>
        </authorList>
    </citation>
    <scope>NUCLEOTIDE SEQUENCE</scope>
    <source>
        <strain evidence="7">Expedition CK06-06</strain>
    </source>
</reference>
<keyword evidence="5 6" id="KW-0472">Membrane</keyword>
<dbReference type="GO" id="GO:0016020">
    <property type="term" value="C:membrane"/>
    <property type="evidence" value="ECO:0007669"/>
    <property type="project" value="UniProtKB-SubCell"/>
</dbReference>
<protein>
    <recommendedName>
        <fullName evidence="8">AI-2E family transporter</fullName>
    </recommendedName>
</protein>
<comment type="subcellular location">
    <subcellularLocation>
        <location evidence="1">Membrane</location>
        <topology evidence="1">Multi-pass membrane protein</topology>
    </subcellularLocation>
</comment>
<feature type="non-terminal residue" evidence="7">
    <location>
        <position position="196"/>
    </location>
</feature>
<evidence type="ECO:0000256" key="5">
    <source>
        <dbReference type="ARBA" id="ARBA00023136"/>
    </source>
</evidence>
<evidence type="ECO:0000256" key="6">
    <source>
        <dbReference type="SAM" id="Phobius"/>
    </source>
</evidence>
<sequence length="196" mass="21041">DVRRARDAAVADNPQAVAEALTRIWALALVVAIFAMLYFGREVFVPLALSALFAFMLEPLIAWLARWIGRTVAAVLVLIVVLAALVELGVVLSRQLQDLANQLPAYRGNLAAKIRDVVPTNNGVLAKLTHLSEDLQKTAEQAAPDKGAAAARGPLDVRVVDTVKKTPFDALEAYAEPLMGSLGTSFLVILLVVFMA</sequence>
<feature type="transmembrane region" description="Helical" evidence="6">
    <location>
        <begin position="20"/>
        <end position="39"/>
    </location>
</feature>
<organism evidence="7">
    <name type="scientific">marine sediment metagenome</name>
    <dbReference type="NCBI Taxonomy" id="412755"/>
    <lineage>
        <taxon>unclassified sequences</taxon>
        <taxon>metagenomes</taxon>
        <taxon>ecological metagenomes</taxon>
    </lineage>
</organism>
<evidence type="ECO:0000256" key="1">
    <source>
        <dbReference type="ARBA" id="ARBA00004141"/>
    </source>
</evidence>
<feature type="transmembrane region" description="Helical" evidence="6">
    <location>
        <begin position="72"/>
        <end position="92"/>
    </location>
</feature>
<dbReference type="AlphaFoldDB" id="X0TPB5"/>